<dbReference type="SUPFAM" id="SSF69618">
    <property type="entry name" value="HemD-like"/>
    <property type="match status" value="1"/>
</dbReference>
<dbReference type="PANTHER" id="PTHR38042:SF1">
    <property type="entry name" value="UROPORPHYRINOGEN-III SYNTHASE, CHLOROPLASTIC"/>
    <property type="match status" value="1"/>
</dbReference>
<keyword evidence="12" id="KW-1185">Reference proteome</keyword>
<evidence type="ECO:0000256" key="5">
    <source>
        <dbReference type="ARBA" id="ARBA00023244"/>
    </source>
</evidence>
<dbReference type="Pfam" id="PF02602">
    <property type="entry name" value="HEM4"/>
    <property type="match status" value="1"/>
</dbReference>
<name>A0A1H8UDL3_9GAMM</name>
<dbReference type="InterPro" id="IPR003754">
    <property type="entry name" value="4pyrrol_synth_uPrphyn_synth"/>
</dbReference>
<evidence type="ECO:0000313" key="11">
    <source>
        <dbReference type="EMBL" id="SEP01319.1"/>
    </source>
</evidence>
<evidence type="ECO:0000256" key="1">
    <source>
        <dbReference type="ARBA" id="ARBA00004772"/>
    </source>
</evidence>
<dbReference type="GO" id="GO:0004852">
    <property type="term" value="F:uroporphyrinogen-III synthase activity"/>
    <property type="evidence" value="ECO:0007669"/>
    <property type="project" value="UniProtKB-UniRule"/>
</dbReference>
<keyword evidence="4 9" id="KW-0456">Lyase</keyword>
<organism evidence="11 12">
    <name type="scientific">Aquisalimonas asiatica</name>
    <dbReference type="NCBI Taxonomy" id="406100"/>
    <lineage>
        <taxon>Bacteria</taxon>
        <taxon>Pseudomonadati</taxon>
        <taxon>Pseudomonadota</taxon>
        <taxon>Gammaproteobacteria</taxon>
        <taxon>Chromatiales</taxon>
        <taxon>Ectothiorhodospiraceae</taxon>
        <taxon>Aquisalimonas</taxon>
    </lineage>
</organism>
<dbReference type="Proteomes" id="UP000199657">
    <property type="component" value="Unassembled WGS sequence"/>
</dbReference>
<reference evidence="11 12" key="1">
    <citation type="submission" date="2016-10" db="EMBL/GenBank/DDBJ databases">
        <authorList>
            <person name="de Groot N.N."/>
        </authorList>
    </citation>
    <scope>NUCLEOTIDE SEQUENCE [LARGE SCALE GENOMIC DNA]</scope>
    <source>
        <strain evidence="11 12">CGMCC 1.6291</strain>
    </source>
</reference>
<evidence type="ECO:0000256" key="2">
    <source>
        <dbReference type="ARBA" id="ARBA00008133"/>
    </source>
</evidence>
<dbReference type="RefSeq" id="WP_091644863.1">
    <property type="nucleotide sequence ID" value="NZ_FOEG01000006.1"/>
</dbReference>
<comment type="similarity">
    <text evidence="2 9">Belongs to the uroporphyrinogen-III synthase family.</text>
</comment>
<protein>
    <recommendedName>
        <fullName evidence="7 9">Uroporphyrinogen-III synthase</fullName>
        <ecNumber evidence="3 9">4.2.1.75</ecNumber>
    </recommendedName>
</protein>
<evidence type="ECO:0000256" key="4">
    <source>
        <dbReference type="ARBA" id="ARBA00023239"/>
    </source>
</evidence>
<comment type="catalytic activity">
    <reaction evidence="8 9">
        <text>hydroxymethylbilane = uroporphyrinogen III + H2O</text>
        <dbReference type="Rhea" id="RHEA:18965"/>
        <dbReference type="ChEBI" id="CHEBI:15377"/>
        <dbReference type="ChEBI" id="CHEBI:57308"/>
        <dbReference type="ChEBI" id="CHEBI:57845"/>
        <dbReference type="EC" id="4.2.1.75"/>
    </reaction>
</comment>
<dbReference type="OrthoDB" id="9787650at2"/>
<evidence type="ECO:0000259" key="10">
    <source>
        <dbReference type="Pfam" id="PF02602"/>
    </source>
</evidence>
<evidence type="ECO:0000313" key="12">
    <source>
        <dbReference type="Proteomes" id="UP000199657"/>
    </source>
</evidence>
<dbReference type="CDD" id="cd06578">
    <property type="entry name" value="HemD"/>
    <property type="match status" value="1"/>
</dbReference>
<dbReference type="Gene3D" id="3.40.50.10090">
    <property type="match status" value="2"/>
</dbReference>
<dbReference type="PANTHER" id="PTHR38042">
    <property type="entry name" value="UROPORPHYRINOGEN-III SYNTHASE, CHLOROPLASTIC"/>
    <property type="match status" value="1"/>
</dbReference>
<dbReference type="EC" id="4.2.1.75" evidence="3 9"/>
<dbReference type="InterPro" id="IPR039793">
    <property type="entry name" value="UROS/Hem4"/>
</dbReference>
<evidence type="ECO:0000256" key="3">
    <source>
        <dbReference type="ARBA" id="ARBA00013109"/>
    </source>
</evidence>
<sequence length="268" mass="27974">MTAAEQPLAGVGVLVTRPAHQAEPLCDALAARGAVVTRFPVIAIGAAPDPRALDRGLDRLGDADLVIFVSPNAVDALFRRLNERRLSWPDGVRVATVGRGTARALAARDVTATVVPADGYDSEALLAHPALRHVRGQHAMLVRGDGGRELLRETLERRGATVDVLAAYSRGLPDVDPAVLDQAWARGALDVAVVTSGNALENLVRLAGAPRRSRLFGTGLVVISERVAARASGLGFCNGIVTADGPDSDALAAAVERWVAGKGRQANS</sequence>
<proteinExistence type="inferred from homology"/>
<evidence type="ECO:0000256" key="6">
    <source>
        <dbReference type="ARBA" id="ARBA00037589"/>
    </source>
</evidence>
<dbReference type="GO" id="GO:0006780">
    <property type="term" value="P:uroporphyrinogen III biosynthetic process"/>
    <property type="evidence" value="ECO:0007669"/>
    <property type="project" value="UniProtKB-UniRule"/>
</dbReference>
<comment type="function">
    <text evidence="6 9">Catalyzes cyclization of the linear tetrapyrrole, hydroxymethylbilane, to the macrocyclic uroporphyrinogen III.</text>
</comment>
<evidence type="ECO:0000256" key="8">
    <source>
        <dbReference type="ARBA" id="ARBA00048617"/>
    </source>
</evidence>
<dbReference type="EMBL" id="FOEG01000006">
    <property type="protein sequence ID" value="SEP01319.1"/>
    <property type="molecule type" value="Genomic_DNA"/>
</dbReference>
<dbReference type="InterPro" id="IPR036108">
    <property type="entry name" value="4pyrrol_syn_uPrphyn_synt_sf"/>
</dbReference>
<dbReference type="STRING" id="406100.SAMN04488052_106125"/>
<dbReference type="AlphaFoldDB" id="A0A1H8UDL3"/>
<comment type="pathway">
    <text evidence="1 9">Porphyrin-containing compound metabolism; protoporphyrin-IX biosynthesis; coproporphyrinogen-III from 5-aminolevulinate: step 3/4.</text>
</comment>
<feature type="domain" description="Tetrapyrrole biosynthesis uroporphyrinogen III synthase" evidence="10">
    <location>
        <begin position="27"/>
        <end position="252"/>
    </location>
</feature>
<gene>
    <name evidence="11" type="ORF">SAMN04488052_106125</name>
</gene>
<evidence type="ECO:0000256" key="7">
    <source>
        <dbReference type="ARBA" id="ARBA00040167"/>
    </source>
</evidence>
<keyword evidence="5 9" id="KW-0627">Porphyrin biosynthesis</keyword>
<dbReference type="GO" id="GO:0006782">
    <property type="term" value="P:protoporphyrinogen IX biosynthetic process"/>
    <property type="evidence" value="ECO:0007669"/>
    <property type="project" value="UniProtKB-UniRule"/>
</dbReference>
<dbReference type="UniPathway" id="UPA00251">
    <property type="reaction ID" value="UER00320"/>
</dbReference>
<evidence type="ECO:0000256" key="9">
    <source>
        <dbReference type="RuleBase" id="RU366031"/>
    </source>
</evidence>
<accession>A0A1H8UDL3</accession>